<proteinExistence type="predicted"/>
<feature type="non-terminal residue" evidence="2">
    <location>
        <position position="76"/>
    </location>
</feature>
<evidence type="ECO:0000313" key="3">
    <source>
        <dbReference type="Proteomes" id="UP001274321"/>
    </source>
</evidence>
<reference evidence="2 3" key="1">
    <citation type="submission" date="2023-11" db="EMBL/GenBank/DDBJ databases">
        <authorList>
            <person name="Bao R."/>
        </authorList>
    </citation>
    <scope>NUCLEOTIDE SEQUENCE [LARGE SCALE GENOMIC DNA]</scope>
    <source>
        <strain evidence="2 3">PJ23</strain>
    </source>
</reference>
<evidence type="ECO:0000259" key="1">
    <source>
        <dbReference type="Pfam" id="PF13304"/>
    </source>
</evidence>
<dbReference type="Pfam" id="PF13304">
    <property type="entry name" value="AAA_21"/>
    <property type="match status" value="1"/>
</dbReference>
<accession>A0ABU4RJX0</accession>
<dbReference type="Gene3D" id="3.40.50.300">
    <property type="entry name" value="P-loop containing nucleotide triphosphate hydrolases"/>
    <property type="match status" value="1"/>
</dbReference>
<feature type="domain" description="ATPase AAA-type core" evidence="1">
    <location>
        <begin position="35"/>
        <end position="56"/>
    </location>
</feature>
<sequence length="76" mass="7844">MTTGTTAQRVALTRLRLTNFRNHAALDLAGAGLSVALTGPNGAGKTNILEALSMLAPGRGLRRAQRADMARQAGDG</sequence>
<dbReference type="InterPro" id="IPR027417">
    <property type="entry name" value="P-loop_NTPase"/>
</dbReference>
<gene>
    <name evidence="2" type="ORF">SCD90_03425</name>
</gene>
<name>A0ABU4RJX0_9HYPH</name>
<protein>
    <submittedName>
        <fullName evidence="2">AAA family ATPase</fullName>
    </submittedName>
</protein>
<dbReference type="InterPro" id="IPR003959">
    <property type="entry name" value="ATPase_AAA_core"/>
</dbReference>
<dbReference type="Proteomes" id="UP001274321">
    <property type="component" value="Unassembled WGS sequence"/>
</dbReference>
<keyword evidence="3" id="KW-1185">Reference proteome</keyword>
<comment type="caution">
    <text evidence="2">The sequence shown here is derived from an EMBL/GenBank/DDBJ whole genome shotgun (WGS) entry which is preliminary data.</text>
</comment>
<evidence type="ECO:0000313" key="2">
    <source>
        <dbReference type="EMBL" id="MDX6805107.1"/>
    </source>
</evidence>
<organism evidence="2 3">
    <name type="scientific">Terrihabitans rhizophilus</name>
    <dbReference type="NCBI Taxonomy" id="3092662"/>
    <lineage>
        <taxon>Bacteria</taxon>
        <taxon>Pseudomonadati</taxon>
        <taxon>Pseudomonadota</taxon>
        <taxon>Alphaproteobacteria</taxon>
        <taxon>Hyphomicrobiales</taxon>
        <taxon>Terrihabitans</taxon>
    </lineage>
</organism>
<dbReference type="RefSeq" id="WP_319843209.1">
    <property type="nucleotide sequence ID" value="NZ_JAXAFJ010000001.1"/>
</dbReference>
<dbReference type="EMBL" id="JAXAFJ010000001">
    <property type="protein sequence ID" value="MDX6805107.1"/>
    <property type="molecule type" value="Genomic_DNA"/>
</dbReference>
<dbReference type="SUPFAM" id="SSF52540">
    <property type="entry name" value="P-loop containing nucleoside triphosphate hydrolases"/>
    <property type="match status" value="1"/>
</dbReference>